<dbReference type="Proteomes" id="UP000467428">
    <property type="component" value="Chromosome"/>
</dbReference>
<evidence type="ECO:0000313" key="2">
    <source>
        <dbReference type="EMBL" id="BBY51943.1"/>
    </source>
</evidence>
<organism evidence="2 3">
    <name type="scientific">Mycolicibacterium arabiense</name>
    <dbReference type="NCBI Taxonomy" id="1286181"/>
    <lineage>
        <taxon>Bacteria</taxon>
        <taxon>Bacillati</taxon>
        <taxon>Actinomycetota</taxon>
        <taxon>Actinomycetes</taxon>
        <taxon>Mycobacteriales</taxon>
        <taxon>Mycobacteriaceae</taxon>
        <taxon>Mycolicibacterium</taxon>
    </lineage>
</organism>
<dbReference type="Pfam" id="PF12680">
    <property type="entry name" value="SnoaL_2"/>
    <property type="match status" value="1"/>
</dbReference>
<reference evidence="2 3" key="1">
    <citation type="journal article" date="2019" name="Emerg. Microbes Infect.">
        <title>Comprehensive subspecies identification of 175 nontuberculous mycobacteria species based on 7547 genomic profiles.</title>
        <authorList>
            <person name="Matsumoto Y."/>
            <person name="Kinjo T."/>
            <person name="Motooka D."/>
            <person name="Nabeya D."/>
            <person name="Jung N."/>
            <person name="Uechi K."/>
            <person name="Horii T."/>
            <person name="Iida T."/>
            <person name="Fujita J."/>
            <person name="Nakamura S."/>
        </authorList>
    </citation>
    <scope>NUCLEOTIDE SEQUENCE [LARGE SCALE GENOMIC DNA]</scope>
    <source>
        <strain evidence="2 3">JCM 18538</strain>
    </source>
</reference>
<evidence type="ECO:0000313" key="3">
    <source>
        <dbReference type="Proteomes" id="UP000467428"/>
    </source>
</evidence>
<feature type="domain" description="SnoaL-like" evidence="1">
    <location>
        <begin position="14"/>
        <end position="114"/>
    </location>
</feature>
<dbReference type="SUPFAM" id="SSF54427">
    <property type="entry name" value="NTF2-like"/>
    <property type="match status" value="1"/>
</dbReference>
<evidence type="ECO:0000259" key="1">
    <source>
        <dbReference type="Pfam" id="PF12680"/>
    </source>
</evidence>
<dbReference type="GO" id="GO:0016853">
    <property type="term" value="F:isomerase activity"/>
    <property type="evidence" value="ECO:0007669"/>
    <property type="project" value="UniProtKB-KW"/>
</dbReference>
<protein>
    <submittedName>
        <fullName evidence="2">Steroid Delta-isomerase</fullName>
    </submittedName>
</protein>
<dbReference type="Gene3D" id="3.10.450.50">
    <property type="match status" value="1"/>
</dbReference>
<proteinExistence type="predicted"/>
<dbReference type="InterPro" id="IPR032710">
    <property type="entry name" value="NTF2-like_dom_sf"/>
</dbReference>
<dbReference type="InterPro" id="IPR037401">
    <property type="entry name" value="SnoaL-like"/>
</dbReference>
<keyword evidence="2" id="KW-0413">Isomerase</keyword>
<geneLocation type="plasmid" evidence="3">
    <name>pjcm18538 dna</name>
</geneLocation>
<sequence>MPLMSSAELNTQTVHRYLEAVEKGATDDIANLYASDATVEDPVGGEVHIGRQAIHGFYANITGAQCHAEMVTLRALGHEAAFFWRLTVKFGESGGMRIEIISVMTFDDEAKITSMKAYWSQDDVTQL</sequence>
<name>A0A7I7S5F0_9MYCO</name>
<gene>
    <name evidence="2" type="ORF">MARA_54110</name>
</gene>
<dbReference type="AlphaFoldDB" id="A0A7I7S5F0"/>
<accession>A0A7I7S5F0</accession>
<dbReference type="KEGG" id="marz:MARA_54110"/>
<keyword evidence="3" id="KW-1185">Reference proteome</keyword>
<dbReference type="EMBL" id="AP022593">
    <property type="protein sequence ID" value="BBY51943.1"/>
    <property type="molecule type" value="Genomic_DNA"/>
</dbReference>